<gene>
    <name evidence="1" type="ORF">PSQ39_19625</name>
</gene>
<comment type="caution">
    <text evidence="1">The sequence shown here is derived from an EMBL/GenBank/DDBJ whole genome shotgun (WGS) entry which is preliminary data.</text>
</comment>
<sequence length="74" mass="8329">MTEATTIYQHENYELRCSAKALDSGEFVPVLVITKQVWPTRSRDIAVRRGEYTTAEAAIEAAHTQGLEWIANYG</sequence>
<reference evidence="1 2" key="1">
    <citation type="submission" date="2023-02" db="EMBL/GenBank/DDBJ databases">
        <title>Bacterial whole genome sequence for Curvibacter sp. HBC28.</title>
        <authorList>
            <person name="Le V."/>
            <person name="Ko S.-R."/>
            <person name="Ahn C.-Y."/>
            <person name="Oh H.-M."/>
        </authorList>
    </citation>
    <scope>NUCLEOTIDE SEQUENCE [LARGE SCALE GENOMIC DNA]</scope>
    <source>
        <strain evidence="1 2">HBC28</strain>
    </source>
</reference>
<evidence type="ECO:0008006" key="3">
    <source>
        <dbReference type="Google" id="ProtNLM"/>
    </source>
</evidence>
<name>A0ABT5MJU9_9BURK</name>
<protein>
    <recommendedName>
        <fullName evidence="3">SPOR domain-containing protein</fullName>
    </recommendedName>
</protein>
<proteinExistence type="predicted"/>
<evidence type="ECO:0000313" key="2">
    <source>
        <dbReference type="Proteomes" id="UP001528672"/>
    </source>
</evidence>
<dbReference type="Proteomes" id="UP001528672">
    <property type="component" value="Unassembled WGS sequence"/>
</dbReference>
<accession>A0ABT5MJU9</accession>
<evidence type="ECO:0000313" key="1">
    <source>
        <dbReference type="EMBL" id="MDD0816852.1"/>
    </source>
</evidence>
<dbReference type="EMBL" id="JAQSIO010000010">
    <property type="protein sequence ID" value="MDD0816852.1"/>
    <property type="molecule type" value="Genomic_DNA"/>
</dbReference>
<keyword evidence="2" id="KW-1185">Reference proteome</keyword>
<dbReference type="RefSeq" id="WP_273929025.1">
    <property type="nucleotide sequence ID" value="NZ_JAQSIN010000012.1"/>
</dbReference>
<organism evidence="1 2">
    <name type="scientific">Curvibacter microcysteis</name>
    <dbReference type="NCBI Taxonomy" id="3026419"/>
    <lineage>
        <taxon>Bacteria</taxon>
        <taxon>Pseudomonadati</taxon>
        <taxon>Pseudomonadota</taxon>
        <taxon>Betaproteobacteria</taxon>
        <taxon>Burkholderiales</taxon>
        <taxon>Comamonadaceae</taxon>
        <taxon>Curvibacter</taxon>
    </lineage>
</organism>